<proteinExistence type="predicted"/>
<sequence>MSKPATNGAASEATRPFTLRLAARDIEQLQARAHVVSGTVTAVARELIVTALAGGDNRAMAERLMQIERRFAVLEGSAREIAVTADRTEAVVTELCVKFDALLTALSAGESAS</sequence>
<evidence type="ECO:0000313" key="1">
    <source>
        <dbReference type="EMBL" id="AGC71260.1"/>
    </source>
</evidence>
<protein>
    <submittedName>
        <fullName evidence="1">Uncharacterized protein</fullName>
    </submittedName>
</protein>
<reference evidence="1" key="1">
    <citation type="submission" date="2012-09" db="EMBL/GenBank/DDBJ databases">
        <title>Metagenomic Characterization of a Microbial Community in Wastewater Detects High Levels of Antibiotic Resistance.</title>
        <authorList>
            <person name="Abrams M."/>
            <person name="Caldwell A."/>
            <person name="Vandaei E."/>
            <person name="Lee W."/>
            <person name="Perrott J."/>
            <person name="Khan S.Y."/>
            <person name="Ta J."/>
            <person name="Romero D."/>
            <person name="Nguyen V."/>
            <person name="Pourmand N."/>
            <person name="Ouverney C.C."/>
        </authorList>
    </citation>
    <scope>NUCLEOTIDE SEQUENCE</scope>
</reference>
<name>L7VYN9_9BACT</name>
<accession>L7VYN9</accession>
<dbReference type="AlphaFoldDB" id="L7VYN9"/>
<dbReference type="EMBL" id="JX649866">
    <property type="protein sequence ID" value="AGC71260.1"/>
    <property type="molecule type" value="Genomic_DNA"/>
</dbReference>
<organism evidence="1">
    <name type="scientific">uncultured bacterium A1Q1_fos_75</name>
    <dbReference type="NCBI Taxonomy" id="1256589"/>
    <lineage>
        <taxon>Bacteria</taxon>
        <taxon>environmental samples</taxon>
    </lineage>
</organism>